<evidence type="ECO:0000313" key="6">
    <source>
        <dbReference type="Proteomes" id="UP000176631"/>
    </source>
</evidence>
<dbReference type="EMBL" id="MHCP01000022">
    <property type="protein sequence ID" value="OGY23708.1"/>
    <property type="molecule type" value="Genomic_DNA"/>
</dbReference>
<protein>
    <recommendedName>
        <fullName evidence="7">SHOCT domain-containing protein</fullName>
    </recommendedName>
</protein>
<feature type="domain" description="Putative host cell surface-exposed lipoprotein Ltp-like HTH region" evidence="3">
    <location>
        <begin position="227"/>
        <end position="273"/>
    </location>
</feature>
<dbReference type="Pfam" id="PF09136">
    <property type="entry name" value="Glucodextran_B"/>
    <property type="match status" value="1"/>
</dbReference>
<feature type="region of interest" description="Disordered" evidence="1">
    <location>
        <begin position="197"/>
        <end position="223"/>
    </location>
</feature>
<evidence type="ECO:0008006" key="7">
    <source>
        <dbReference type="Google" id="ProtNLM"/>
    </source>
</evidence>
<evidence type="ECO:0000313" key="5">
    <source>
        <dbReference type="EMBL" id="OGY23708.1"/>
    </source>
</evidence>
<feature type="domain" description="Putative host cell surface-exposed lipoprotein Ltp-like HTH region" evidence="3">
    <location>
        <begin position="276"/>
        <end position="323"/>
    </location>
</feature>
<dbReference type="InterPro" id="IPR011434">
    <property type="entry name" value="Ltp-like_HTH"/>
</dbReference>
<sequence>MEQNLDDLAKLSELKEKGIITEEEFQQKKEQLLQLSPNQADKPQQPEEKTVKGEKWYKKPLGIIALLILFFPAGLFLMWKYTDWHKNIKWGITGFFALIVIWSIVSSALAKTPVITLNDFEADKTVTGSEYSLSGKVDPPSSELKINGKTVEVKEDGSFTYSLSLEEGVNEIKIEANNSGKTAELSRKLTRELTEEEKAAKAAEEKRKAEEETKQKAEEEKPDVPAEYKSALAQATTYANDLHLSKKGVYDQLVSEYGGQFKAEAAQYAIDNVKADWKANALAKAKTYQNDLHLSPSAIRDQLVSEYGEKFTAAEADYAIQHLND</sequence>
<dbReference type="InterPro" id="IPR036388">
    <property type="entry name" value="WH-like_DNA-bd_sf"/>
</dbReference>
<dbReference type="Gene3D" id="1.10.10.10">
    <property type="entry name" value="Winged helix-like DNA-binding domain superfamily/Winged helix DNA-binding domain"/>
    <property type="match status" value="2"/>
</dbReference>
<dbReference type="InterPro" id="IPR018649">
    <property type="entry name" value="SHOCT"/>
</dbReference>
<evidence type="ECO:0000256" key="2">
    <source>
        <dbReference type="SAM" id="Phobius"/>
    </source>
</evidence>
<dbReference type="Pfam" id="PF09851">
    <property type="entry name" value="SHOCT"/>
    <property type="match status" value="1"/>
</dbReference>
<evidence type="ECO:0000256" key="1">
    <source>
        <dbReference type="SAM" id="MobiDB-lite"/>
    </source>
</evidence>
<evidence type="ECO:0000259" key="4">
    <source>
        <dbReference type="Pfam" id="PF09851"/>
    </source>
</evidence>
<feature type="transmembrane region" description="Helical" evidence="2">
    <location>
        <begin position="61"/>
        <end position="79"/>
    </location>
</feature>
<comment type="caution">
    <text evidence="5">The sequence shown here is derived from an EMBL/GenBank/DDBJ whole genome shotgun (WGS) entry which is preliminary data.</text>
</comment>
<reference evidence="5 6" key="1">
    <citation type="journal article" date="2016" name="Nat. Commun.">
        <title>Thousands of microbial genomes shed light on interconnected biogeochemical processes in an aquifer system.</title>
        <authorList>
            <person name="Anantharaman K."/>
            <person name="Brown C.T."/>
            <person name="Hug L.A."/>
            <person name="Sharon I."/>
            <person name="Castelle C.J."/>
            <person name="Probst A.J."/>
            <person name="Thomas B.C."/>
            <person name="Singh A."/>
            <person name="Wilkins M.J."/>
            <person name="Karaoz U."/>
            <person name="Brodie E.L."/>
            <person name="Williams K.H."/>
            <person name="Hubbard S.S."/>
            <person name="Banfield J.F."/>
        </authorList>
    </citation>
    <scope>NUCLEOTIDE SEQUENCE [LARGE SCALE GENOMIC DNA]</scope>
</reference>
<keyword evidence="2" id="KW-1133">Transmembrane helix</keyword>
<dbReference type="Proteomes" id="UP000176631">
    <property type="component" value="Unassembled WGS sequence"/>
</dbReference>
<dbReference type="AlphaFoldDB" id="A0A1G1W7S5"/>
<evidence type="ECO:0000259" key="3">
    <source>
        <dbReference type="Pfam" id="PF07553"/>
    </source>
</evidence>
<keyword evidence="2" id="KW-0472">Membrane</keyword>
<accession>A0A1G1W7S5</accession>
<proteinExistence type="predicted"/>
<dbReference type="Gene3D" id="2.60.40.10">
    <property type="entry name" value="Immunoglobulins"/>
    <property type="match status" value="1"/>
</dbReference>
<gene>
    <name evidence="5" type="ORF">A2172_00075</name>
</gene>
<dbReference type="InterPro" id="IPR013783">
    <property type="entry name" value="Ig-like_fold"/>
</dbReference>
<dbReference type="Pfam" id="PF07553">
    <property type="entry name" value="Lipoprotein_Ltp"/>
    <property type="match status" value="2"/>
</dbReference>
<feature type="domain" description="SHOCT" evidence="4">
    <location>
        <begin position="7"/>
        <end position="33"/>
    </location>
</feature>
<feature type="transmembrane region" description="Helical" evidence="2">
    <location>
        <begin position="91"/>
        <end position="110"/>
    </location>
</feature>
<organism evidence="5 6">
    <name type="scientific">Candidatus Woykebacteria bacterium RBG_13_40_15</name>
    <dbReference type="NCBI Taxonomy" id="1802593"/>
    <lineage>
        <taxon>Bacteria</taxon>
        <taxon>Candidatus Woykeibacteriota</taxon>
    </lineage>
</organism>
<keyword evidence="2" id="KW-0812">Transmembrane</keyword>
<dbReference type="STRING" id="1802593.A2172_00075"/>
<name>A0A1G1W7S5_9BACT</name>